<dbReference type="Proteomes" id="UP000238426">
    <property type="component" value="Unassembled WGS sequence"/>
</dbReference>
<dbReference type="GO" id="GO:0008713">
    <property type="term" value="F:ADP-heptose-lipopolysaccharide heptosyltransferase activity"/>
    <property type="evidence" value="ECO:0007669"/>
    <property type="project" value="TreeGrafter"/>
</dbReference>
<dbReference type="RefSeq" id="WP_106462744.1">
    <property type="nucleotide sequence ID" value="NZ_PXOQ01000007.1"/>
</dbReference>
<dbReference type="GO" id="GO:0005829">
    <property type="term" value="C:cytosol"/>
    <property type="evidence" value="ECO:0007669"/>
    <property type="project" value="TreeGrafter"/>
</dbReference>
<organism evidence="3 4">
    <name type="scientific">Aurantibacter aestuarii</name>
    <dbReference type="NCBI Taxonomy" id="1266046"/>
    <lineage>
        <taxon>Bacteria</taxon>
        <taxon>Pseudomonadati</taxon>
        <taxon>Bacteroidota</taxon>
        <taxon>Flavobacteriia</taxon>
        <taxon>Flavobacteriales</taxon>
        <taxon>Flavobacteriaceae</taxon>
        <taxon>Aurantibacter</taxon>
    </lineage>
</organism>
<dbReference type="Gene3D" id="3.40.50.2000">
    <property type="entry name" value="Glycogen Phosphorylase B"/>
    <property type="match status" value="1"/>
</dbReference>
<keyword evidence="1" id="KW-0328">Glycosyltransferase</keyword>
<dbReference type="EMBL" id="PXOQ01000007">
    <property type="protein sequence ID" value="PSG90604.1"/>
    <property type="molecule type" value="Genomic_DNA"/>
</dbReference>
<dbReference type="PANTHER" id="PTHR30160">
    <property type="entry name" value="TETRAACYLDISACCHARIDE 4'-KINASE-RELATED"/>
    <property type="match status" value="1"/>
</dbReference>
<proteinExistence type="predicted"/>
<reference evidence="3 4" key="1">
    <citation type="submission" date="2018-03" db="EMBL/GenBank/DDBJ databases">
        <title>Mesoflavibacter sp. HG37 and Mesoflavibacter sp. HG96 sp.nov., two marine bacteria isolated from seawater of Western Pacific Ocean.</title>
        <authorList>
            <person name="Cheng H."/>
            <person name="Wu Y.-H."/>
            <person name="Guo L.-L."/>
            <person name="Xu X.-W."/>
        </authorList>
    </citation>
    <scope>NUCLEOTIDE SEQUENCE [LARGE SCALE GENOMIC DNA]</scope>
    <source>
        <strain evidence="3 4">KCTC 32269</strain>
    </source>
</reference>
<dbReference type="Pfam" id="PF01075">
    <property type="entry name" value="Glyco_transf_9"/>
    <property type="match status" value="1"/>
</dbReference>
<evidence type="ECO:0000256" key="1">
    <source>
        <dbReference type="ARBA" id="ARBA00022676"/>
    </source>
</evidence>
<evidence type="ECO:0000313" key="4">
    <source>
        <dbReference type="Proteomes" id="UP000238426"/>
    </source>
</evidence>
<evidence type="ECO:0000313" key="3">
    <source>
        <dbReference type="EMBL" id="PSG90604.1"/>
    </source>
</evidence>
<dbReference type="AlphaFoldDB" id="A0A2T1NDT3"/>
<accession>A0A2T1NDT3</accession>
<keyword evidence="4" id="KW-1185">Reference proteome</keyword>
<comment type="caution">
    <text evidence="3">The sequence shown here is derived from an EMBL/GenBank/DDBJ whole genome shotgun (WGS) entry which is preliminary data.</text>
</comment>
<dbReference type="SUPFAM" id="SSF53756">
    <property type="entry name" value="UDP-Glycosyltransferase/glycogen phosphorylase"/>
    <property type="match status" value="1"/>
</dbReference>
<dbReference type="OrthoDB" id="642366at2"/>
<evidence type="ECO:0000256" key="2">
    <source>
        <dbReference type="ARBA" id="ARBA00022679"/>
    </source>
</evidence>
<evidence type="ECO:0008006" key="5">
    <source>
        <dbReference type="Google" id="ProtNLM"/>
    </source>
</evidence>
<dbReference type="GO" id="GO:0009244">
    <property type="term" value="P:lipopolysaccharide core region biosynthetic process"/>
    <property type="evidence" value="ECO:0007669"/>
    <property type="project" value="TreeGrafter"/>
</dbReference>
<keyword evidence="2" id="KW-0808">Transferase</keyword>
<dbReference type="PANTHER" id="PTHR30160:SF1">
    <property type="entry name" value="LIPOPOLYSACCHARIDE 1,2-N-ACETYLGLUCOSAMINETRANSFERASE-RELATED"/>
    <property type="match status" value="1"/>
</dbReference>
<sequence>MNYKALIFVDGLFLPIYKVCNALKPIKTSSAKTNHFVVIKLFGIGSITRIAHVTKSINIPNKKITFITLHQNKAIIDLLDLNAVYIKSNNPFAIIGTLLATILNVWRRKNTSILDMERVSNLSGLFRLLIGIGKPCSSFCFETKVNTTSRQNSVSLLNKPATHAIAELFGKTYTYKPNEALLTNKSNKIAVNINAGNYLEERKFPVHKFTSLITSLYDKHPSWHFYLTGANSELTYVRYFEQELIKKGIPKQQLTILAGQHNLKDFVNHLRQVKLFITNDSGPLHISYFFNVKTIGIWGPTSAKLVGYKDSELMLNLNPDLWCSPCFVHPKSKVAVVCNHNIDCLSKRNTDGMATKISKFAHT</sequence>
<dbReference type="InterPro" id="IPR051199">
    <property type="entry name" value="LPS_LOS_Heptosyltrfase"/>
</dbReference>
<protein>
    <recommendedName>
        <fullName evidence="5">Glycosyltransferase family 9 protein</fullName>
    </recommendedName>
</protein>
<gene>
    <name evidence="3" type="ORF">C7H52_04795</name>
</gene>
<dbReference type="InterPro" id="IPR002201">
    <property type="entry name" value="Glyco_trans_9"/>
</dbReference>
<name>A0A2T1NDT3_9FLAO</name>